<name>A0A8J6N0J2_9DELT</name>
<comment type="caution">
    <text evidence="1">The sequence shown here is derived from an EMBL/GenBank/DDBJ whole genome shotgun (WGS) entry which is preliminary data.</text>
</comment>
<dbReference type="Proteomes" id="UP000650524">
    <property type="component" value="Unassembled WGS sequence"/>
</dbReference>
<gene>
    <name evidence="1" type="ORF">H8E19_11430</name>
</gene>
<organism evidence="1 2">
    <name type="scientific">Candidatus Desulfacyla euxinica</name>
    <dbReference type="NCBI Taxonomy" id="2841693"/>
    <lineage>
        <taxon>Bacteria</taxon>
        <taxon>Deltaproteobacteria</taxon>
        <taxon>Candidatus Desulfacyla</taxon>
    </lineage>
</organism>
<sequence length="67" mass="7868">MQTINRQYVVDDQNTKIAVQIPIETFERIEEILENYALVQLMKENEGEEILGINEAKAFYNQLEKAH</sequence>
<evidence type="ECO:0000313" key="2">
    <source>
        <dbReference type="Proteomes" id="UP000650524"/>
    </source>
</evidence>
<dbReference type="InterPro" id="IPR049537">
    <property type="entry name" value="RelB-like"/>
</dbReference>
<dbReference type="Pfam" id="PF18506">
    <property type="entry name" value="RelB-like"/>
    <property type="match status" value="1"/>
</dbReference>
<dbReference type="EMBL" id="JACNJD010000250">
    <property type="protein sequence ID" value="MBC8178005.1"/>
    <property type="molecule type" value="Genomic_DNA"/>
</dbReference>
<dbReference type="AlphaFoldDB" id="A0A8J6N0J2"/>
<reference evidence="1 2" key="1">
    <citation type="submission" date="2020-08" db="EMBL/GenBank/DDBJ databases">
        <title>Bridging the membrane lipid divide: bacteria of the FCB group superphylum have the potential to synthesize archaeal ether lipids.</title>
        <authorList>
            <person name="Villanueva L."/>
            <person name="Von Meijenfeldt F.A.B."/>
            <person name="Westbye A.B."/>
            <person name="Yadav S."/>
            <person name="Hopmans E.C."/>
            <person name="Dutilh B.E."/>
            <person name="Sinninghe Damste J.S."/>
        </authorList>
    </citation>
    <scope>NUCLEOTIDE SEQUENCE [LARGE SCALE GENOMIC DNA]</scope>
    <source>
        <strain evidence="1">NIOZ-UU27</strain>
    </source>
</reference>
<protein>
    <submittedName>
        <fullName evidence="1">Uncharacterized protein</fullName>
    </submittedName>
</protein>
<accession>A0A8J6N0J2</accession>
<evidence type="ECO:0000313" key="1">
    <source>
        <dbReference type="EMBL" id="MBC8178005.1"/>
    </source>
</evidence>
<proteinExistence type="predicted"/>